<dbReference type="AlphaFoldDB" id="A0A3P9K6R4"/>
<dbReference type="Proteomes" id="UP000265180">
    <property type="component" value="Chromosome 14"/>
</dbReference>
<evidence type="ECO:0000313" key="6">
    <source>
        <dbReference type="Proteomes" id="UP000265180"/>
    </source>
</evidence>
<reference evidence="5" key="3">
    <citation type="submission" date="2025-08" db="UniProtKB">
        <authorList>
            <consortium name="Ensembl"/>
        </authorList>
    </citation>
    <scope>IDENTIFICATION</scope>
    <source>
        <strain evidence="5">HNI</strain>
    </source>
</reference>
<protein>
    <submittedName>
        <fullName evidence="5">Cilia and flagella associated protein 58</fullName>
    </submittedName>
</protein>
<dbReference type="Pfam" id="PF21771">
    <property type="entry name" value="CFAP58_CC"/>
    <property type="match status" value="1"/>
</dbReference>
<feature type="region of interest" description="Disordered" evidence="3">
    <location>
        <begin position="824"/>
        <end position="855"/>
    </location>
</feature>
<dbReference type="PANTHER" id="PTHR32083">
    <property type="entry name" value="CILIA AND FLAGELLA-ASSOCIATED PROTEIN 58-RELATED"/>
    <property type="match status" value="1"/>
</dbReference>
<evidence type="ECO:0000313" key="5">
    <source>
        <dbReference type="Ensembl" id="ENSORLP00020004280.1"/>
    </source>
</evidence>
<feature type="coiled-coil region" evidence="2">
    <location>
        <begin position="662"/>
        <end position="689"/>
    </location>
</feature>
<name>A0A3P9K6R4_ORYLA</name>
<feature type="coiled-coil region" evidence="2">
    <location>
        <begin position="776"/>
        <end position="810"/>
    </location>
</feature>
<feature type="coiled-coil region" evidence="2">
    <location>
        <begin position="29"/>
        <end position="63"/>
    </location>
</feature>
<feature type="coiled-coil region" evidence="2">
    <location>
        <begin position="134"/>
        <end position="560"/>
    </location>
</feature>
<evidence type="ECO:0000256" key="2">
    <source>
        <dbReference type="SAM" id="Coils"/>
    </source>
</evidence>
<keyword evidence="1 2" id="KW-0175">Coiled coil</keyword>
<accession>A0A3P9K6R4</accession>
<evidence type="ECO:0000256" key="1">
    <source>
        <dbReference type="ARBA" id="ARBA00023054"/>
    </source>
</evidence>
<reference key="1">
    <citation type="journal article" date="2007" name="Nature">
        <title>The medaka draft genome and insights into vertebrate genome evolution.</title>
        <authorList>
            <person name="Kasahara M."/>
            <person name="Naruse K."/>
            <person name="Sasaki S."/>
            <person name="Nakatani Y."/>
            <person name="Qu W."/>
            <person name="Ahsan B."/>
            <person name="Yamada T."/>
            <person name="Nagayasu Y."/>
            <person name="Doi K."/>
            <person name="Kasai Y."/>
            <person name="Jindo T."/>
            <person name="Kobayashi D."/>
            <person name="Shimada A."/>
            <person name="Toyoda A."/>
            <person name="Kuroki Y."/>
            <person name="Fujiyama A."/>
            <person name="Sasaki T."/>
            <person name="Shimizu A."/>
            <person name="Asakawa S."/>
            <person name="Shimizu N."/>
            <person name="Hashimoto S."/>
            <person name="Yang J."/>
            <person name="Lee Y."/>
            <person name="Matsushima K."/>
            <person name="Sugano S."/>
            <person name="Sakaizumi M."/>
            <person name="Narita T."/>
            <person name="Ohishi K."/>
            <person name="Haga S."/>
            <person name="Ohta F."/>
            <person name="Nomoto H."/>
            <person name="Nogata K."/>
            <person name="Morishita T."/>
            <person name="Endo T."/>
            <person name="Shin-I T."/>
            <person name="Takeda H."/>
            <person name="Morishita S."/>
            <person name="Kohara Y."/>
        </authorList>
    </citation>
    <scope>NUCLEOTIDE SEQUENCE [LARGE SCALE GENOMIC DNA]</scope>
    <source>
        <strain>Hd-rR</strain>
    </source>
</reference>
<organism evidence="5 6">
    <name type="scientific">Oryzias latipes</name>
    <name type="common">Japanese rice fish</name>
    <name type="synonym">Japanese killifish</name>
    <dbReference type="NCBI Taxonomy" id="8090"/>
    <lineage>
        <taxon>Eukaryota</taxon>
        <taxon>Metazoa</taxon>
        <taxon>Chordata</taxon>
        <taxon>Craniata</taxon>
        <taxon>Vertebrata</taxon>
        <taxon>Euteleostomi</taxon>
        <taxon>Actinopterygii</taxon>
        <taxon>Neopterygii</taxon>
        <taxon>Teleostei</taxon>
        <taxon>Neoteleostei</taxon>
        <taxon>Acanthomorphata</taxon>
        <taxon>Ovalentaria</taxon>
        <taxon>Atherinomorphae</taxon>
        <taxon>Beloniformes</taxon>
        <taxon>Adrianichthyidae</taxon>
        <taxon>Oryziinae</taxon>
        <taxon>Oryzias</taxon>
    </lineage>
</organism>
<dbReference type="Ensembl" id="ENSORLT00020008238.1">
    <property type="protein sequence ID" value="ENSORLP00020004280.1"/>
    <property type="gene ID" value="ENSORLG00020005063.1"/>
</dbReference>
<dbReference type="Gene3D" id="6.10.250.3110">
    <property type="match status" value="1"/>
</dbReference>
<reference evidence="5" key="4">
    <citation type="submission" date="2025-09" db="UniProtKB">
        <authorList>
            <consortium name="Ensembl"/>
        </authorList>
    </citation>
    <scope>IDENTIFICATION</scope>
    <source>
        <strain evidence="5">HNI</strain>
    </source>
</reference>
<evidence type="ECO:0000256" key="3">
    <source>
        <dbReference type="SAM" id="MobiDB-lite"/>
    </source>
</evidence>
<dbReference type="PANTHER" id="PTHR32083:SF0">
    <property type="entry name" value="CILIA AND FLAGELLA-ASSOCIATED PROTEIN 58"/>
    <property type="match status" value="1"/>
</dbReference>
<dbReference type="InterPro" id="IPR049270">
    <property type="entry name" value="CFAP58_CC"/>
</dbReference>
<reference evidence="5 6" key="2">
    <citation type="submission" date="2017-04" db="EMBL/GenBank/DDBJ databases">
        <title>CpG methylation of centromeres and impact of large insertions on vertebrate speciation.</title>
        <authorList>
            <person name="Ichikawa K."/>
            <person name="Yoshimura J."/>
            <person name="Morishita S."/>
        </authorList>
    </citation>
    <scope>NUCLEOTIDE SEQUENCE</scope>
    <source>
        <strain evidence="5 6">HNI</strain>
    </source>
</reference>
<feature type="domain" description="Cilia- and flagella-associated protein 58 central coiled coil" evidence="4">
    <location>
        <begin position="352"/>
        <end position="656"/>
    </location>
</feature>
<sequence>MEGQKADDASESVEQFQAVLSELVGGESADKIRGEFEKLTHALKKSQENEKRLRSKCRELNAEVVSSSTKVAAALKLSQEDETTLTSLKRELDKAWKMVDAAHDREKKDSEAIRVLKEEVSKLTQQTVNNRDQHSELFRKVEELTKERDELMAKGEDLRKRLNEAHAAQQELETQRENASQTLAQLQQELQVQQNDISREVRLKEKLDKEVQQLHTDMEAKLGEIKSLSLQVQKAKEEQQRLGLLLKEQRMLNDRSTKELEQMQARKSKLQQEFEQLASTKERLLVDNQQITNELKMREEEVSQMRQEISKLTKTRETVQKKFWQMEEQKADVEVQMEVLKAQTAALEKDLEAAKKQVETEKKAKDELIRERDILSKNVMKAVQSSEKQQNAMKLLELDKRSLEQEISGYQQEAQKQRKIIQQLEKERDRHIDESSSLMQKVQQRMNDVKVKDVEICDWKKKVAEAECKLKQQESLLESVMSERNLYSKSIAEAQDEITELKRKIRTLSNQVSRLKEEISIKHQDCASSQAEHKRLDKENENLREELLSMKLQLEETKKHFDSQRAEQQNLHKIISDNDSEYTRLKGQLQQVTGERDSLGKQLLHRNDERSLLYEKIRIQQSILAKGDFHYKQRLEDIRLLKLEIKRLQCKKSLMDRTMPNTEELRQELIHLQKELIRERVRNSALEEQLKPINIHRWRQLEGGDPGKYLLIQKIQCLQKRLITKTQELEEQELLLQEKEKLYVELKTMLARRPGPEAAEQLWQYEFTIRDRSKKLKVLTAELRMLDSEMNEYKSENHRLSSELANIKKKYLCQKKLCSEQRTRPKLEQLEPLPQLSSRSHFTGGGFRLDQPVKP</sequence>
<evidence type="ECO:0000259" key="4">
    <source>
        <dbReference type="Pfam" id="PF21771"/>
    </source>
</evidence>
<feature type="coiled-coil region" evidence="2">
    <location>
        <begin position="715"/>
        <end position="749"/>
    </location>
</feature>
<proteinExistence type="predicted"/>